<comment type="subcellular location">
    <subcellularLocation>
        <location evidence="1">Secreted</location>
    </subcellularLocation>
</comment>
<evidence type="ECO:0008006" key="11">
    <source>
        <dbReference type="Google" id="ProtNLM"/>
    </source>
</evidence>
<evidence type="ECO:0000313" key="10">
    <source>
        <dbReference type="Proteomes" id="UP001479290"/>
    </source>
</evidence>
<gene>
    <name evidence="9" type="ORF">ABG768_006530</name>
</gene>
<sequence>MSATHNMWAITSTLLLTCCLQAALAQTEGHDDDEPGDRRNVWEDVIEFFTKGTKDECYMSVTGQRDLTKLRIICQGLERSYWCEYQGKPHVCRSYNKDPVHYYRQIMWDLRKLPHACQGGRVFKPLMCKRASDEAQMVFKSASSADAVPMDRPYRPAPVRTEPMRPQQKRREQRPKPTRPQLKTQSGKAAQDKPNQPNALKSTIQREIITPTPTVPQPTTQVPMSEAKKLAQDYCWRSFNGVCSWVIGWFRN</sequence>
<protein>
    <recommendedName>
        <fullName evidence="11">Fibroblast growth factor binding protein 2a</fullName>
    </recommendedName>
</protein>
<dbReference type="PANTHER" id="PTHR15258">
    <property type="entry name" value="FGF BINDING PROTEIN-RELATED"/>
    <property type="match status" value="1"/>
</dbReference>
<dbReference type="InterPro" id="IPR010510">
    <property type="entry name" value="FGF1-bd"/>
</dbReference>
<proteinExistence type="inferred from homology"/>
<evidence type="ECO:0000256" key="3">
    <source>
        <dbReference type="ARBA" id="ARBA00022525"/>
    </source>
</evidence>
<feature type="region of interest" description="Disordered" evidence="7">
    <location>
        <begin position="140"/>
        <end position="198"/>
    </location>
</feature>
<dbReference type="Pfam" id="PF06473">
    <property type="entry name" value="FGF-BP1"/>
    <property type="match status" value="1"/>
</dbReference>
<accession>A0AAW1ZRT6</accession>
<keyword evidence="10" id="KW-1185">Reference proteome</keyword>
<dbReference type="GO" id="GO:0007267">
    <property type="term" value="P:cell-cell signaling"/>
    <property type="evidence" value="ECO:0007669"/>
    <property type="project" value="TreeGrafter"/>
</dbReference>
<dbReference type="PANTHER" id="PTHR15258:SF1">
    <property type="entry name" value="FIBROBLAST GROWTH FACTOR-BINDING PROTEIN 2"/>
    <property type="match status" value="1"/>
</dbReference>
<dbReference type="GO" id="GO:0019838">
    <property type="term" value="F:growth factor binding"/>
    <property type="evidence" value="ECO:0007669"/>
    <property type="project" value="UniProtKB-KW"/>
</dbReference>
<reference evidence="9 10" key="1">
    <citation type="submission" date="2024-05" db="EMBL/GenBank/DDBJ databases">
        <title>A high-quality chromosomal-level genome assembly of Topmouth culter (Culter alburnus).</title>
        <authorList>
            <person name="Zhao H."/>
        </authorList>
    </citation>
    <scope>NUCLEOTIDE SEQUENCE [LARGE SCALE GENOMIC DNA]</scope>
    <source>
        <strain evidence="9">CATC2023</strain>
        <tissue evidence="9">Muscle</tissue>
    </source>
</reference>
<organism evidence="9 10">
    <name type="scientific">Culter alburnus</name>
    <name type="common">Topmouth culter</name>
    <dbReference type="NCBI Taxonomy" id="194366"/>
    <lineage>
        <taxon>Eukaryota</taxon>
        <taxon>Metazoa</taxon>
        <taxon>Chordata</taxon>
        <taxon>Craniata</taxon>
        <taxon>Vertebrata</taxon>
        <taxon>Euteleostomi</taxon>
        <taxon>Actinopterygii</taxon>
        <taxon>Neopterygii</taxon>
        <taxon>Teleostei</taxon>
        <taxon>Ostariophysi</taxon>
        <taxon>Cypriniformes</taxon>
        <taxon>Xenocyprididae</taxon>
        <taxon>Xenocypridinae</taxon>
        <taxon>Culter</taxon>
    </lineage>
</organism>
<feature type="chain" id="PRO_5043766402" description="Fibroblast growth factor binding protein 2a" evidence="8">
    <location>
        <begin position="26"/>
        <end position="252"/>
    </location>
</feature>
<evidence type="ECO:0000256" key="7">
    <source>
        <dbReference type="SAM" id="MobiDB-lite"/>
    </source>
</evidence>
<dbReference type="AlphaFoldDB" id="A0AAW1ZRT6"/>
<dbReference type="Proteomes" id="UP001479290">
    <property type="component" value="Unassembled WGS sequence"/>
</dbReference>
<evidence type="ECO:0000256" key="1">
    <source>
        <dbReference type="ARBA" id="ARBA00004613"/>
    </source>
</evidence>
<comment type="caution">
    <text evidence="9">The sequence shown here is derived from an EMBL/GenBank/DDBJ whole genome shotgun (WGS) entry which is preliminary data.</text>
</comment>
<keyword evidence="5" id="KW-1015">Disulfide bond</keyword>
<evidence type="ECO:0000313" key="9">
    <source>
        <dbReference type="EMBL" id="KAK9963338.1"/>
    </source>
</evidence>
<keyword evidence="6" id="KW-0340">Growth factor binding</keyword>
<evidence type="ECO:0000256" key="6">
    <source>
        <dbReference type="ARBA" id="ARBA00023183"/>
    </source>
</evidence>
<dbReference type="EMBL" id="JAWDJR010000014">
    <property type="protein sequence ID" value="KAK9963338.1"/>
    <property type="molecule type" value="Genomic_DNA"/>
</dbReference>
<keyword evidence="3" id="KW-0964">Secreted</keyword>
<dbReference type="GO" id="GO:0005576">
    <property type="term" value="C:extracellular region"/>
    <property type="evidence" value="ECO:0007669"/>
    <property type="project" value="UniProtKB-SubCell"/>
</dbReference>
<evidence type="ECO:0000256" key="2">
    <source>
        <dbReference type="ARBA" id="ARBA00008326"/>
    </source>
</evidence>
<keyword evidence="4 8" id="KW-0732">Signal</keyword>
<name>A0AAW1ZRT6_CULAL</name>
<evidence type="ECO:0000256" key="8">
    <source>
        <dbReference type="SAM" id="SignalP"/>
    </source>
</evidence>
<evidence type="ECO:0000256" key="4">
    <source>
        <dbReference type="ARBA" id="ARBA00022729"/>
    </source>
</evidence>
<feature type="compositionally biased region" description="Polar residues" evidence="7">
    <location>
        <begin position="182"/>
        <end position="198"/>
    </location>
</feature>
<comment type="similarity">
    <text evidence="2">Belongs to the fibroblast growth factor-binding protein family.</text>
</comment>
<evidence type="ECO:0000256" key="5">
    <source>
        <dbReference type="ARBA" id="ARBA00023157"/>
    </source>
</evidence>
<feature type="signal peptide" evidence="8">
    <location>
        <begin position="1"/>
        <end position="25"/>
    </location>
</feature>
<feature type="compositionally biased region" description="Basic residues" evidence="7">
    <location>
        <begin position="167"/>
        <end position="177"/>
    </location>
</feature>